<accession>A0A411PJL2</accession>
<keyword evidence="1" id="KW-1133">Transmembrane helix</keyword>
<dbReference type="Proteomes" id="UP000291106">
    <property type="component" value="Chromosome"/>
</dbReference>
<dbReference type="AlphaFoldDB" id="A0A411PJL2"/>
<dbReference type="EMBL" id="CP036200">
    <property type="protein sequence ID" value="QBF83756.1"/>
    <property type="molecule type" value="Genomic_DNA"/>
</dbReference>
<gene>
    <name evidence="2" type="ORF">EXU30_14430</name>
</gene>
<sequence>MLNKYTSNRQVQSQLAKLKSGASKRNRSELLTTFYYGLSAILVVGFILFDLMLVRTNEVYCWLTF</sequence>
<evidence type="ECO:0000256" key="1">
    <source>
        <dbReference type="SAM" id="Phobius"/>
    </source>
</evidence>
<proteinExistence type="predicted"/>
<evidence type="ECO:0000313" key="2">
    <source>
        <dbReference type="EMBL" id="QBF83756.1"/>
    </source>
</evidence>
<dbReference type="RefSeq" id="WP_130601187.1">
    <property type="nucleotide sequence ID" value="NZ_CP036200.1"/>
</dbReference>
<reference evidence="2 3" key="1">
    <citation type="submission" date="2019-02" db="EMBL/GenBank/DDBJ databases">
        <title>Shewanella sp. D4-2 isolated from Dokdo Island.</title>
        <authorList>
            <person name="Baek K."/>
        </authorList>
    </citation>
    <scope>NUCLEOTIDE SEQUENCE [LARGE SCALE GENOMIC DNA]</scope>
    <source>
        <strain evidence="2 3">D4-2</strain>
    </source>
</reference>
<protein>
    <submittedName>
        <fullName evidence="2">Uncharacterized protein</fullName>
    </submittedName>
</protein>
<keyword evidence="3" id="KW-1185">Reference proteome</keyword>
<keyword evidence="1" id="KW-0472">Membrane</keyword>
<name>A0A411PJL2_9GAMM</name>
<keyword evidence="1" id="KW-0812">Transmembrane</keyword>
<dbReference type="KEGG" id="smai:EXU30_14430"/>
<organism evidence="2 3">
    <name type="scientific">Shewanella maritima</name>
    <dbReference type="NCBI Taxonomy" id="2520507"/>
    <lineage>
        <taxon>Bacteria</taxon>
        <taxon>Pseudomonadati</taxon>
        <taxon>Pseudomonadota</taxon>
        <taxon>Gammaproteobacteria</taxon>
        <taxon>Alteromonadales</taxon>
        <taxon>Shewanellaceae</taxon>
        <taxon>Shewanella</taxon>
    </lineage>
</organism>
<feature type="transmembrane region" description="Helical" evidence="1">
    <location>
        <begin position="34"/>
        <end position="54"/>
    </location>
</feature>
<evidence type="ECO:0000313" key="3">
    <source>
        <dbReference type="Proteomes" id="UP000291106"/>
    </source>
</evidence>